<protein>
    <submittedName>
        <fullName evidence="5">Hemerythrin domain-containing protein</fullName>
    </submittedName>
</protein>
<dbReference type="InterPro" id="IPR012827">
    <property type="entry name" value="Hemerythrin_metal-bd"/>
</dbReference>
<evidence type="ECO:0000256" key="3">
    <source>
        <dbReference type="ARBA" id="ARBA00023004"/>
    </source>
</evidence>
<dbReference type="PANTHER" id="PTHR37164:SF1">
    <property type="entry name" value="BACTERIOHEMERYTHRIN"/>
    <property type="match status" value="1"/>
</dbReference>
<dbReference type="GO" id="GO:0046872">
    <property type="term" value="F:metal ion binding"/>
    <property type="evidence" value="ECO:0007669"/>
    <property type="project" value="UniProtKB-KW"/>
</dbReference>
<organism evidence="5 6">
    <name type="scientific">Candidatus Accumulibacter proximus</name>
    <dbReference type="NCBI Taxonomy" id="2954385"/>
    <lineage>
        <taxon>Bacteria</taxon>
        <taxon>Pseudomonadati</taxon>
        <taxon>Pseudomonadota</taxon>
        <taxon>Betaproteobacteria</taxon>
        <taxon>Candidatus Accumulibacter</taxon>
    </lineage>
</organism>
<dbReference type="InterPro" id="IPR012312">
    <property type="entry name" value="Hemerythrin-like"/>
</dbReference>
<gene>
    <name evidence="5" type="ORF">IPJ27_15140</name>
</gene>
<dbReference type="CDD" id="cd12107">
    <property type="entry name" value="Hemerythrin"/>
    <property type="match status" value="1"/>
</dbReference>
<evidence type="ECO:0000256" key="2">
    <source>
        <dbReference type="ARBA" id="ARBA00022723"/>
    </source>
</evidence>
<accession>A0A935Q104</accession>
<dbReference type="PANTHER" id="PTHR37164">
    <property type="entry name" value="BACTERIOHEMERYTHRIN"/>
    <property type="match status" value="1"/>
</dbReference>
<reference evidence="5 6" key="1">
    <citation type="submission" date="2020-10" db="EMBL/GenBank/DDBJ databases">
        <title>Connecting structure to function with the recovery of over 1000 high-quality activated sludge metagenome-assembled genomes encoding full-length rRNA genes using long-read sequencing.</title>
        <authorList>
            <person name="Singleton C.M."/>
            <person name="Petriglieri F."/>
            <person name="Kristensen J.M."/>
            <person name="Kirkegaard R.H."/>
            <person name="Michaelsen T.Y."/>
            <person name="Andersen M.H."/>
            <person name="Karst S.M."/>
            <person name="Dueholm M.S."/>
            <person name="Nielsen P.H."/>
            <person name="Albertsen M."/>
        </authorList>
    </citation>
    <scope>NUCLEOTIDE SEQUENCE [LARGE SCALE GENOMIC DNA]</scope>
    <source>
        <strain evidence="5">EsbW_18-Q3-R4-48_BATAC.285</strain>
    </source>
</reference>
<keyword evidence="2" id="KW-0479">Metal-binding</keyword>
<dbReference type="Gene3D" id="1.20.120.50">
    <property type="entry name" value="Hemerythrin-like"/>
    <property type="match status" value="1"/>
</dbReference>
<evidence type="ECO:0000313" key="5">
    <source>
        <dbReference type="EMBL" id="MBK7675973.1"/>
    </source>
</evidence>
<feature type="domain" description="Hemerythrin-like" evidence="4">
    <location>
        <begin position="36"/>
        <end position="121"/>
    </location>
</feature>
<sequence length="192" mass="21377">MNERIQRRVSATEGLAFNTLKTLITWGDDFKIDAGRLDQEHQKIFRLALEASGLSRDAADADRLAVVLDEFGNAIKEHFAYEESVLGGIGHPTLDAHRAEHAGMLAEFELLRTRLADDTGAWVSDRTALSILNFMIGVTVGTSSTLTRISRPDDCRIGHLRGSHRKPTESRPIALFRVRWARRSALVDRLSG</sequence>
<comment type="caution">
    <text evidence="5">The sequence shown here is derived from an EMBL/GenBank/DDBJ whole genome shotgun (WGS) entry which is preliminary data.</text>
</comment>
<evidence type="ECO:0000313" key="6">
    <source>
        <dbReference type="Proteomes" id="UP000697998"/>
    </source>
</evidence>
<dbReference type="SUPFAM" id="SSF47188">
    <property type="entry name" value="Hemerythrin-like"/>
    <property type="match status" value="1"/>
</dbReference>
<dbReference type="NCBIfam" id="TIGR02481">
    <property type="entry name" value="hemeryth_dom"/>
    <property type="match status" value="1"/>
</dbReference>
<dbReference type="AlphaFoldDB" id="A0A935Q104"/>
<dbReference type="Proteomes" id="UP000697998">
    <property type="component" value="Unassembled WGS sequence"/>
</dbReference>
<dbReference type="EMBL" id="JADJMH010000014">
    <property type="protein sequence ID" value="MBK7675973.1"/>
    <property type="molecule type" value="Genomic_DNA"/>
</dbReference>
<proteinExistence type="inferred from homology"/>
<comment type="similarity">
    <text evidence="1">Belongs to the hemerythrin family.</text>
</comment>
<dbReference type="InterPro" id="IPR050669">
    <property type="entry name" value="Hemerythrin"/>
</dbReference>
<name>A0A935Q104_9PROT</name>
<evidence type="ECO:0000259" key="4">
    <source>
        <dbReference type="Pfam" id="PF01814"/>
    </source>
</evidence>
<evidence type="ECO:0000256" key="1">
    <source>
        <dbReference type="ARBA" id="ARBA00010587"/>
    </source>
</evidence>
<dbReference type="Pfam" id="PF01814">
    <property type="entry name" value="Hemerythrin"/>
    <property type="match status" value="1"/>
</dbReference>
<dbReference type="InterPro" id="IPR035938">
    <property type="entry name" value="Hemerythrin-like_sf"/>
</dbReference>
<keyword evidence="3" id="KW-0408">Iron</keyword>